<gene>
    <name evidence="2" type="ORF">AKG39_10020</name>
</gene>
<dbReference type="GO" id="GO:0004792">
    <property type="term" value="F:thiosulfate-cyanide sulfurtransferase activity"/>
    <property type="evidence" value="ECO:0007669"/>
    <property type="project" value="TreeGrafter"/>
</dbReference>
<feature type="domain" description="Rhodanese" evidence="1">
    <location>
        <begin position="24"/>
        <end position="109"/>
    </location>
</feature>
<evidence type="ECO:0000313" key="2">
    <source>
        <dbReference type="EMBL" id="KNZ41936.1"/>
    </source>
</evidence>
<proteinExistence type="predicted"/>
<dbReference type="RefSeq" id="WP_050740252.1">
    <property type="nucleotide sequence ID" value="NZ_LGYO01000022.1"/>
</dbReference>
<dbReference type="InterPro" id="IPR036873">
    <property type="entry name" value="Rhodanese-like_dom_sf"/>
</dbReference>
<dbReference type="CDD" id="cd00158">
    <property type="entry name" value="RHOD"/>
    <property type="match status" value="1"/>
</dbReference>
<dbReference type="EMBL" id="LGYO01000022">
    <property type="protein sequence ID" value="KNZ41936.1"/>
    <property type="molecule type" value="Genomic_DNA"/>
</dbReference>
<dbReference type="PANTHER" id="PTHR44086">
    <property type="entry name" value="THIOSULFATE SULFURTRANSFERASE RDL2, MITOCHONDRIAL-RELATED"/>
    <property type="match status" value="1"/>
</dbReference>
<dbReference type="PROSITE" id="PS50206">
    <property type="entry name" value="RHODANESE_3"/>
    <property type="match status" value="1"/>
</dbReference>
<evidence type="ECO:0000313" key="3">
    <source>
        <dbReference type="Proteomes" id="UP000036873"/>
    </source>
</evidence>
<dbReference type="Pfam" id="PF00581">
    <property type="entry name" value="Rhodanese"/>
    <property type="match status" value="1"/>
</dbReference>
<reference evidence="3" key="1">
    <citation type="submission" date="2015-07" db="EMBL/GenBank/DDBJ databases">
        <title>Draft genome sequence of Acetobacterium bakii DSM 8293, a potential psychrophilic chemical producer through syngas fermentation.</title>
        <authorList>
            <person name="Song Y."/>
            <person name="Hwang S."/>
            <person name="Cho B.-K."/>
        </authorList>
    </citation>
    <scope>NUCLEOTIDE SEQUENCE [LARGE SCALE GENOMIC DNA]</scope>
    <source>
        <strain evidence="3">DSM 8239</strain>
    </source>
</reference>
<dbReference type="OrthoDB" id="9800872at2"/>
<dbReference type="Gene3D" id="3.40.250.10">
    <property type="entry name" value="Rhodanese-like domain"/>
    <property type="match status" value="1"/>
</dbReference>
<dbReference type="InterPro" id="IPR001763">
    <property type="entry name" value="Rhodanese-like_dom"/>
</dbReference>
<dbReference type="SUPFAM" id="SSF52821">
    <property type="entry name" value="Rhodanese/Cell cycle control phosphatase"/>
    <property type="match status" value="1"/>
</dbReference>
<comment type="caution">
    <text evidence="2">The sequence shown here is derived from an EMBL/GenBank/DDBJ whole genome shotgun (WGS) entry which is preliminary data.</text>
</comment>
<name>A0A0L6U098_9FIRM</name>
<evidence type="ECO:0000259" key="1">
    <source>
        <dbReference type="PROSITE" id="PS50206"/>
    </source>
</evidence>
<dbReference type="SMART" id="SM00450">
    <property type="entry name" value="RHOD"/>
    <property type="match status" value="1"/>
</dbReference>
<keyword evidence="3" id="KW-1185">Reference proteome</keyword>
<accession>A0A0L6U098</accession>
<keyword evidence="2" id="KW-0808">Transferase</keyword>
<protein>
    <submittedName>
        <fullName evidence="2">Sulfurtransferase</fullName>
    </submittedName>
</protein>
<dbReference type="PANTHER" id="PTHR44086:SF10">
    <property type="entry name" value="THIOSULFATE SULFURTRANSFERASE_RHODANESE-LIKE DOMAIN-CONTAINING PROTEIN 3"/>
    <property type="match status" value="1"/>
</dbReference>
<dbReference type="AlphaFoldDB" id="A0A0L6U098"/>
<organism evidence="2 3">
    <name type="scientific">Acetobacterium bakii</name>
    <dbReference type="NCBI Taxonomy" id="52689"/>
    <lineage>
        <taxon>Bacteria</taxon>
        <taxon>Bacillati</taxon>
        <taxon>Bacillota</taxon>
        <taxon>Clostridia</taxon>
        <taxon>Eubacteriales</taxon>
        <taxon>Eubacteriaceae</taxon>
        <taxon>Acetobacterium</taxon>
    </lineage>
</organism>
<dbReference type="Proteomes" id="UP000036873">
    <property type="component" value="Unassembled WGS sequence"/>
</dbReference>
<sequence length="111" mass="12019">MFNFLSNSGVKKISAKEAKNRLESDNTIVVLDVREKTEYLGSHIPNSINLPLGNISAVEKVVPDKDTTAFVYCLSGGRSASASGQMSKMGYKNVYNLGGISGWHYETVSGK</sequence>
<dbReference type="STRING" id="52689.AKG39_10020"/>